<dbReference type="InterPro" id="IPR043502">
    <property type="entry name" value="DNA/RNA_pol_sf"/>
</dbReference>
<dbReference type="InterPro" id="IPR043128">
    <property type="entry name" value="Rev_trsase/Diguanyl_cyclase"/>
</dbReference>
<dbReference type="WBParaSite" id="SVE_1248200.1">
    <property type="protein sequence ID" value="SVE_1248200.1"/>
    <property type="gene ID" value="SVE_1248200"/>
</dbReference>
<reference evidence="3" key="2">
    <citation type="submission" date="2015-08" db="UniProtKB">
        <authorList>
            <consortium name="WormBaseParasite"/>
        </authorList>
    </citation>
    <scope>IDENTIFICATION</scope>
</reference>
<keyword evidence="2" id="KW-1185">Reference proteome</keyword>
<dbReference type="PANTHER" id="PTHR24559:SF428">
    <property type="entry name" value="REVERSE TRANSCRIPTASE_RETROTRANSPOSON-DERIVED PROTEIN RNASE H-LIKE DOMAIN-CONTAINING PROTEIN"/>
    <property type="match status" value="1"/>
</dbReference>
<evidence type="ECO:0000259" key="1">
    <source>
        <dbReference type="Pfam" id="PF00078"/>
    </source>
</evidence>
<evidence type="ECO:0000313" key="2">
    <source>
        <dbReference type="Proteomes" id="UP000035680"/>
    </source>
</evidence>
<dbReference type="Proteomes" id="UP000035680">
    <property type="component" value="Unassembled WGS sequence"/>
</dbReference>
<dbReference type="STRING" id="75913.A0A0K0FRF2"/>
<protein>
    <submittedName>
        <fullName evidence="3">Reverse transcriptase domain-containing protein</fullName>
    </submittedName>
</protein>
<dbReference type="Gene3D" id="3.30.70.270">
    <property type="match status" value="1"/>
</dbReference>
<organism evidence="2 3">
    <name type="scientific">Strongyloides venezuelensis</name>
    <name type="common">Threadworm</name>
    <dbReference type="NCBI Taxonomy" id="75913"/>
    <lineage>
        <taxon>Eukaryota</taxon>
        <taxon>Metazoa</taxon>
        <taxon>Ecdysozoa</taxon>
        <taxon>Nematoda</taxon>
        <taxon>Chromadorea</taxon>
        <taxon>Rhabditida</taxon>
        <taxon>Tylenchina</taxon>
        <taxon>Panagrolaimomorpha</taxon>
        <taxon>Strongyloidoidea</taxon>
        <taxon>Strongyloididae</taxon>
        <taxon>Strongyloides</taxon>
    </lineage>
</organism>
<proteinExistence type="predicted"/>
<dbReference type="SUPFAM" id="SSF56672">
    <property type="entry name" value="DNA/RNA polymerases"/>
    <property type="match status" value="1"/>
</dbReference>
<sequence length="401" mass="46285">MSNEEKEQIIFYKITSEADIISTVDGYFMINEFKRLLVPPESKSDSFFKNSAYLSKFRREDKSISHPIFSDRVKDKVNNTDSSELVIKTDSIKHSPEADNSTISWGNGNLQSKKTLVDGILSYSSLVYEAIHANVSKIGLTKNITCRFYVFSCNENSISGGLCQELDISVDDKLEEARTRKKSFIAQLNELNESQPHIVSYLLSHPKIFDDSILQPVLITSIPLSSTPERKLFRSYRPKEDKLKYLAKTLRKEIVEGKIRQEFDPYLTSPTHVINESKPRLVIDAKQLNEHIQDIYLSLLFHQDMQDRIAGAKRFYRFDFTAVFKSIALKKSDKYIFGFLTTFGSYVFNVLNFGYSCSAQVFQQKLEQLFQTYNIQNYLLYISDTLLFGDHTLEINKLKFL</sequence>
<dbReference type="AlphaFoldDB" id="A0A0K0FRF2"/>
<dbReference type="PANTHER" id="PTHR24559">
    <property type="entry name" value="TRANSPOSON TY3-I GAG-POL POLYPROTEIN"/>
    <property type="match status" value="1"/>
</dbReference>
<dbReference type="Gene3D" id="3.10.10.10">
    <property type="entry name" value="HIV Type 1 Reverse Transcriptase, subunit A, domain 1"/>
    <property type="match status" value="1"/>
</dbReference>
<dbReference type="InterPro" id="IPR000477">
    <property type="entry name" value="RT_dom"/>
</dbReference>
<reference evidence="2" key="1">
    <citation type="submission" date="2014-07" db="EMBL/GenBank/DDBJ databases">
        <authorList>
            <person name="Martin A.A"/>
            <person name="De Silva N."/>
        </authorList>
    </citation>
    <scope>NUCLEOTIDE SEQUENCE</scope>
</reference>
<feature type="domain" description="Reverse transcriptase" evidence="1">
    <location>
        <begin position="277"/>
        <end position="391"/>
    </location>
</feature>
<evidence type="ECO:0000313" key="3">
    <source>
        <dbReference type="WBParaSite" id="SVE_1248200.1"/>
    </source>
</evidence>
<dbReference type="InterPro" id="IPR053134">
    <property type="entry name" value="RNA-dir_DNA_polymerase"/>
</dbReference>
<accession>A0A0K0FRF2</accession>
<name>A0A0K0FRF2_STRVS</name>
<dbReference type="Pfam" id="PF00078">
    <property type="entry name" value="RVT_1"/>
    <property type="match status" value="1"/>
</dbReference>